<evidence type="ECO:0000313" key="3">
    <source>
        <dbReference type="Proteomes" id="UP000581688"/>
    </source>
</evidence>
<organism evidence="2 3">
    <name type="scientific">Salirhabdus euzebyi</name>
    <dbReference type="NCBI Taxonomy" id="394506"/>
    <lineage>
        <taxon>Bacteria</taxon>
        <taxon>Bacillati</taxon>
        <taxon>Bacillota</taxon>
        <taxon>Bacilli</taxon>
        <taxon>Bacillales</taxon>
        <taxon>Bacillaceae</taxon>
        <taxon>Salirhabdus</taxon>
    </lineage>
</organism>
<dbReference type="InterPro" id="IPR019668">
    <property type="entry name" value="Uncharacterised_YtzC"/>
</dbReference>
<dbReference type="RefSeq" id="WP_174498036.1">
    <property type="nucleotide sequence ID" value="NZ_CADDWK010000029.1"/>
</dbReference>
<dbReference type="Pfam" id="PF10732">
    <property type="entry name" value="DUF2524"/>
    <property type="match status" value="1"/>
</dbReference>
<name>A0A841Q9R0_9BACI</name>
<keyword evidence="3" id="KW-1185">Reference proteome</keyword>
<evidence type="ECO:0000256" key="1">
    <source>
        <dbReference type="SAM" id="Coils"/>
    </source>
</evidence>
<accession>A0A841Q9R0</accession>
<sequence length="93" mass="11008">MTTRDAMERFIEEVMEKVEAAKQELDETNKNGYEVDEEYSSTQMGLERAEADIEHMKISANAQQREQLHRLHLQVSQLLNDMYLDQVDVNEYR</sequence>
<reference evidence="2 3" key="1">
    <citation type="submission" date="2020-08" db="EMBL/GenBank/DDBJ databases">
        <title>Genomic Encyclopedia of Type Strains, Phase IV (KMG-IV): sequencing the most valuable type-strain genomes for metagenomic binning, comparative biology and taxonomic classification.</title>
        <authorList>
            <person name="Goeker M."/>
        </authorList>
    </citation>
    <scope>NUCLEOTIDE SEQUENCE [LARGE SCALE GENOMIC DNA]</scope>
    <source>
        <strain evidence="2 3">DSM 19612</strain>
    </source>
</reference>
<comment type="caution">
    <text evidence="2">The sequence shown here is derived from an EMBL/GenBank/DDBJ whole genome shotgun (WGS) entry which is preliminary data.</text>
</comment>
<protein>
    <submittedName>
        <fullName evidence="2">Polyhydroxyalkanoate synthesis regulator phasin</fullName>
    </submittedName>
</protein>
<evidence type="ECO:0000313" key="2">
    <source>
        <dbReference type="EMBL" id="MBB6455429.1"/>
    </source>
</evidence>
<dbReference type="AlphaFoldDB" id="A0A841Q9R0"/>
<gene>
    <name evidence="2" type="ORF">HNQ94_003929</name>
</gene>
<keyword evidence="1" id="KW-0175">Coiled coil</keyword>
<feature type="coiled-coil region" evidence="1">
    <location>
        <begin position="4"/>
        <end position="81"/>
    </location>
</feature>
<dbReference type="Proteomes" id="UP000581688">
    <property type="component" value="Unassembled WGS sequence"/>
</dbReference>
<dbReference type="EMBL" id="JACHGH010000023">
    <property type="protein sequence ID" value="MBB6455429.1"/>
    <property type="molecule type" value="Genomic_DNA"/>
</dbReference>
<proteinExistence type="predicted"/>